<dbReference type="SMART" id="SM00530">
    <property type="entry name" value="HTH_XRE"/>
    <property type="match status" value="1"/>
</dbReference>
<sequence length="63" mass="7245">MMRIGEMLRKGRLNMGLTQQEVADKIGVQVGSIANWEQGRCYPSANFFLSLVSLYKIEFEDFK</sequence>
<dbReference type="Pfam" id="PF01381">
    <property type="entry name" value="HTH_3"/>
    <property type="match status" value="1"/>
</dbReference>
<dbReference type="PANTHER" id="PTHR46558:SF11">
    <property type="entry name" value="HTH-TYPE TRANSCRIPTIONAL REGULATOR XRE"/>
    <property type="match status" value="1"/>
</dbReference>
<evidence type="ECO:0000313" key="4">
    <source>
        <dbReference type="Proteomes" id="UP000234239"/>
    </source>
</evidence>
<dbReference type="PROSITE" id="PS50943">
    <property type="entry name" value="HTH_CROC1"/>
    <property type="match status" value="1"/>
</dbReference>
<dbReference type="CDD" id="cd00093">
    <property type="entry name" value="HTH_XRE"/>
    <property type="match status" value="1"/>
</dbReference>
<dbReference type="OrthoDB" id="9805856at2"/>
<dbReference type="Proteomes" id="UP000234239">
    <property type="component" value="Unassembled WGS sequence"/>
</dbReference>
<dbReference type="GeneID" id="92903535"/>
<dbReference type="GO" id="GO:0003677">
    <property type="term" value="F:DNA binding"/>
    <property type="evidence" value="ECO:0007669"/>
    <property type="project" value="UniProtKB-KW"/>
</dbReference>
<dbReference type="PANTHER" id="PTHR46558">
    <property type="entry name" value="TRACRIPTIONAL REGULATORY PROTEIN-RELATED-RELATED"/>
    <property type="match status" value="1"/>
</dbReference>
<keyword evidence="1" id="KW-0238">DNA-binding</keyword>
<reference evidence="3 4" key="1">
    <citation type="submission" date="2017-12" db="EMBL/GenBank/DDBJ databases">
        <title>Phylogenetic diversity of female urinary microbiome.</title>
        <authorList>
            <person name="Thomas-White K."/>
            <person name="Wolfe A.J."/>
        </authorList>
    </citation>
    <scope>NUCLEOTIDE SEQUENCE [LARGE SCALE GENOMIC DNA]</scope>
    <source>
        <strain evidence="3 4">UMB0139</strain>
    </source>
</reference>
<dbReference type="InterPro" id="IPR010982">
    <property type="entry name" value="Lambda_DNA-bd_dom_sf"/>
</dbReference>
<proteinExistence type="predicted"/>
<comment type="caution">
    <text evidence="3">The sequence shown here is derived from an EMBL/GenBank/DDBJ whole genome shotgun (WGS) entry which is preliminary data.</text>
</comment>
<evidence type="ECO:0000256" key="1">
    <source>
        <dbReference type="ARBA" id="ARBA00023125"/>
    </source>
</evidence>
<name>A0A2I1MQP0_9LACT</name>
<gene>
    <name evidence="3" type="ORF">CYJ28_04810</name>
</gene>
<evidence type="ECO:0000259" key="2">
    <source>
        <dbReference type="PROSITE" id="PS50943"/>
    </source>
</evidence>
<accession>A0A2I1MQP0</accession>
<dbReference type="Gene3D" id="1.10.260.40">
    <property type="entry name" value="lambda repressor-like DNA-binding domains"/>
    <property type="match status" value="1"/>
</dbReference>
<dbReference type="InterPro" id="IPR001387">
    <property type="entry name" value="Cro/C1-type_HTH"/>
</dbReference>
<organism evidence="3 4">
    <name type="scientific">Aerococcus sanguinicola</name>
    <dbReference type="NCBI Taxonomy" id="119206"/>
    <lineage>
        <taxon>Bacteria</taxon>
        <taxon>Bacillati</taxon>
        <taxon>Bacillota</taxon>
        <taxon>Bacilli</taxon>
        <taxon>Lactobacillales</taxon>
        <taxon>Aerococcaceae</taxon>
        <taxon>Aerococcus</taxon>
    </lineage>
</organism>
<dbReference type="AlphaFoldDB" id="A0A2I1MQP0"/>
<dbReference type="SUPFAM" id="SSF47413">
    <property type="entry name" value="lambda repressor-like DNA-binding domains"/>
    <property type="match status" value="1"/>
</dbReference>
<feature type="domain" description="HTH cro/C1-type" evidence="2">
    <location>
        <begin position="8"/>
        <end position="62"/>
    </location>
</feature>
<dbReference type="EMBL" id="PKGY01000002">
    <property type="protein sequence ID" value="PKZ22439.1"/>
    <property type="molecule type" value="Genomic_DNA"/>
</dbReference>
<protein>
    <submittedName>
        <fullName evidence="3">XRE family transcriptional regulator</fullName>
    </submittedName>
</protein>
<evidence type="ECO:0000313" key="3">
    <source>
        <dbReference type="EMBL" id="PKZ22439.1"/>
    </source>
</evidence>
<dbReference type="RefSeq" id="WP_070486457.1">
    <property type="nucleotide sequence ID" value="NZ_CAJHKM010000001.1"/>
</dbReference>